<evidence type="ECO:0000313" key="3">
    <source>
        <dbReference type="Proteomes" id="UP000006701"/>
    </source>
</evidence>
<dbReference type="VEuPathDB" id="FungiDB:ACLA_017340"/>
<dbReference type="AlphaFoldDB" id="A1CC19"/>
<sequence>MTAQLRPGRWEEDRKYWPSILLEQPQVLLSFPASTASSVPYPSLRKTIIDLPDIPAAALTSFSVVHGLTPASISNAVWAQTMSLYTQQLDVGFELDIAKEMWTKDNSVLLALPHHVLSRRGGGGGSSSSEDDSDGDYGDDDSNDSGSGSSSSSSSSGSSGAPACGNTGLSINSVVPSYTMNYTSYWWRNDSSTDYDGAFYFGEAFFDYTIGPSTNLTKENCPSGPQSIRMLAIAHIGPQTPYPIGLRNSLTLGFRAWPTDYPLENLTQSYDSCKSKTIVRLATSEDFGLWRPSVSGGFDLFDLEVSPAANDANVALLNAAFSKDIPRPKGFDDRYYSSRLFLPAGTCSGRKAVLIGYDNNTVISGSMTNGTMDFTISGHTNAMFDSGNLISRESAVRFPVSYNVSFSGIFNRAESARQLHVNQSTPEELVSFVVEGTAARLPAMEDVTTILWIFSLALFVFYQI</sequence>
<dbReference type="HOGENOM" id="CLU_589213_0_0_1"/>
<protein>
    <submittedName>
        <fullName evidence="2">Uncharacterized protein</fullName>
    </submittedName>
</protein>
<dbReference type="SUPFAM" id="SSF52777">
    <property type="entry name" value="CoA-dependent acyltransferases"/>
    <property type="match status" value="1"/>
</dbReference>
<dbReference type="OMA" id="GWPTGTH"/>
<dbReference type="KEGG" id="act:ACLA_017340"/>
<dbReference type="Gene3D" id="3.30.559.30">
    <property type="entry name" value="Nonribosomal peptide synthetase, condensation domain"/>
    <property type="match status" value="1"/>
</dbReference>
<dbReference type="Proteomes" id="UP000006701">
    <property type="component" value="Unassembled WGS sequence"/>
</dbReference>
<accession>A1CC19</accession>
<proteinExistence type="predicted"/>
<name>A1CC19_ASPCL</name>
<dbReference type="RefSeq" id="XP_001274713.1">
    <property type="nucleotide sequence ID" value="XM_001274712.1"/>
</dbReference>
<feature type="compositionally biased region" description="Low complexity" evidence="1">
    <location>
        <begin position="144"/>
        <end position="160"/>
    </location>
</feature>
<keyword evidence="3" id="KW-1185">Reference proteome</keyword>
<feature type="region of interest" description="Disordered" evidence="1">
    <location>
        <begin position="119"/>
        <end position="162"/>
    </location>
</feature>
<reference evidence="2 3" key="1">
    <citation type="journal article" date="2008" name="PLoS Genet.">
        <title>Genomic islands in the pathogenic filamentous fungus Aspergillus fumigatus.</title>
        <authorList>
            <person name="Fedorova N.D."/>
            <person name="Khaldi N."/>
            <person name="Joardar V.S."/>
            <person name="Maiti R."/>
            <person name="Amedeo P."/>
            <person name="Anderson M.J."/>
            <person name="Crabtree J."/>
            <person name="Silva J.C."/>
            <person name="Badger J.H."/>
            <person name="Albarraq A."/>
            <person name="Angiuoli S."/>
            <person name="Bussey H."/>
            <person name="Bowyer P."/>
            <person name="Cotty P.J."/>
            <person name="Dyer P.S."/>
            <person name="Egan A."/>
            <person name="Galens K."/>
            <person name="Fraser-Liggett C.M."/>
            <person name="Haas B.J."/>
            <person name="Inman J.M."/>
            <person name="Kent R."/>
            <person name="Lemieux S."/>
            <person name="Malavazi I."/>
            <person name="Orvis J."/>
            <person name="Roemer T."/>
            <person name="Ronning C.M."/>
            <person name="Sundaram J.P."/>
            <person name="Sutton G."/>
            <person name="Turner G."/>
            <person name="Venter J.C."/>
            <person name="White O.R."/>
            <person name="Whitty B.R."/>
            <person name="Youngman P."/>
            <person name="Wolfe K.H."/>
            <person name="Goldman G.H."/>
            <person name="Wortman J.R."/>
            <person name="Jiang B."/>
            <person name="Denning D.W."/>
            <person name="Nierman W.C."/>
        </authorList>
    </citation>
    <scope>NUCLEOTIDE SEQUENCE [LARGE SCALE GENOMIC DNA]</scope>
    <source>
        <strain evidence="3">ATCC 1007 / CBS 513.65 / DSM 816 / NCTC 3887 / NRRL 1</strain>
    </source>
</reference>
<feature type="compositionally biased region" description="Acidic residues" evidence="1">
    <location>
        <begin position="129"/>
        <end position="143"/>
    </location>
</feature>
<organism evidence="2 3">
    <name type="scientific">Aspergillus clavatus (strain ATCC 1007 / CBS 513.65 / DSM 816 / NCTC 3887 / NRRL 1 / QM 1276 / 107)</name>
    <dbReference type="NCBI Taxonomy" id="344612"/>
    <lineage>
        <taxon>Eukaryota</taxon>
        <taxon>Fungi</taxon>
        <taxon>Dikarya</taxon>
        <taxon>Ascomycota</taxon>
        <taxon>Pezizomycotina</taxon>
        <taxon>Eurotiomycetes</taxon>
        <taxon>Eurotiomycetidae</taxon>
        <taxon>Eurotiales</taxon>
        <taxon>Aspergillaceae</taxon>
        <taxon>Aspergillus</taxon>
        <taxon>Aspergillus subgen. Fumigati</taxon>
    </lineage>
</organism>
<gene>
    <name evidence="2" type="ORF">ACLA_017340</name>
</gene>
<dbReference type="EMBL" id="DS027049">
    <property type="protein sequence ID" value="EAW13287.1"/>
    <property type="molecule type" value="Genomic_DNA"/>
</dbReference>
<evidence type="ECO:0000313" key="2">
    <source>
        <dbReference type="EMBL" id="EAW13287.1"/>
    </source>
</evidence>
<dbReference type="GeneID" id="4706601"/>
<dbReference type="OrthoDB" id="4869700at2759"/>
<evidence type="ECO:0000256" key="1">
    <source>
        <dbReference type="SAM" id="MobiDB-lite"/>
    </source>
</evidence>